<gene>
    <name evidence="2" type="ORF">ALMA_0483</name>
</gene>
<keyword evidence="3" id="KW-1185">Reference proteome</keyword>
<feature type="transmembrane region" description="Helical" evidence="1">
    <location>
        <begin position="272"/>
        <end position="291"/>
    </location>
</feature>
<dbReference type="EMBL" id="MWWT01000003">
    <property type="protein sequence ID" value="OZG54605.1"/>
    <property type="molecule type" value="Genomic_DNA"/>
</dbReference>
<dbReference type="AlphaFoldDB" id="A0A261F6A4"/>
<keyword evidence="1" id="KW-0472">Membrane</keyword>
<keyword evidence="1" id="KW-0812">Transmembrane</keyword>
<keyword evidence="1" id="KW-1133">Transmembrane helix</keyword>
<dbReference type="Proteomes" id="UP000243657">
    <property type="component" value="Unassembled WGS sequence"/>
</dbReference>
<protein>
    <submittedName>
        <fullName evidence="2">Beta-carotene 15,15'-monooxygenase</fullName>
    </submittedName>
</protein>
<feature type="transmembrane region" description="Helical" evidence="1">
    <location>
        <begin position="602"/>
        <end position="618"/>
    </location>
</feature>
<reference evidence="2 3" key="1">
    <citation type="journal article" date="2017" name="BMC Genomics">
        <title>Comparative genomic and phylogenomic analyses of the Bifidobacteriaceae family.</title>
        <authorList>
            <person name="Lugli G.A."/>
            <person name="Milani C."/>
            <person name="Turroni F."/>
            <person name="Duranti S."/>
            <person name="Mancabelli L."/>
            <person name="Mangifesta M."/>
            <person name="Ferrario C."/>
            <person name="Modesto M."/>
            <person name="Mattarelli P."/>
            <person name="Jiri K."/>
            <person name="van Sinderen D."/>
            <person name="Ventura M."/>
        </authorList>
    </citation>
    <scope>NUCLEOTIDE SEQUENCE [LARGE SCALE GENOMIC DNA]</scope>
    <source>
        <strain evidence="2 3">DSM 24762</strain>
    </source>
</reference>
<accession>A0A261F6A4</accession>
<evidence type="ECO:0000256" key="1">
    <source>
        <dbReference type="SAM" id="Phobius"/>
    </source>
</evidence>
<feature type="transmembrane region" description="Helical" evidence="1">
    <location>
        <begin position="61"/>
        <end position="81"/>
    </location>
</feature>
<sequence>MSRPAIRPHRSGRWTMKMSHTNWTSILGWSVAVFASMWIAFCTSVGPIYRADSSIRTFGLSNALIFAGTWCVCMAVIWLFVRMSQPTSRARYQLSGVKKASKLAGKLAEKMPKKLGTRIVRLTDRWWKIAALLFAVWGVQFILVPSIFAADLMSQYAEMTRWIASLNGSYVSYADNFNVVDVYPIAHYMWPDTPTYLTNQHNVVLTFLYGGTLVLSQRFTGSIDLGLVTLSFGQMLFAVLTVSFTLSRFFAYARPLRVYNHRNQRNYRASGAWRAFILLFFVLNPQVLFSTTALTKSPLFAFAFLWWFGQWYEIFNRRDRTHIPRTLIAGIALSTAFMLISAKYATYIVAVQILLIFVYDRRRWRAHLVALVLPFIIFQGALNIAVNSGAIISGDSIESRGIQIQQIARVMREDPESVSASVRAQLRPIFNLYAMGAAYNPDDADRVKSSGGDGKVETYKWETVTADDMARFNRAWLSLGRSHPVTYIDAFLAKVYGYFDVFDPPYVATSYYLDNSRISNASLLQYWMPSVRSTEYAAASFVGGLPVLGWITHGNFYVVMCILLGCAVILLRRWGDVMRYVPLVLLIGVMMMAPANNFERHMLPLAFCAWLMLLQFVHDGRAAWGRERIARVM</sequence>
<feature type="transmembrane region" description="Helical" evidence="1">
    <location>
        <begin position="129"/>
        <end position="150"/>
    </location>
</feature>
<feature type="transmembrane region" description="Helical" evidence="1">
    <location>
        <begin position="554"/>
        <end position="571"/>
    </location>
</feature>
<organism evidence="2 3">
    <name type="scientific">Alloscardovia macacae</name>
    <dbReference type="NCBI Taxonomy" id="1160091"/>
    <lineage>
        <taxon>Bacteria</taxon>
        <taxon>Bacillati</taxon>
        <taxon>Actinomycetota</taxon>
        <taxon>Actinomycetes</taxon>
        <taxon>Bifidobacteriales</taxon>
        <taxon>Bifidobacteriaceae</taxon>
        <taxon>Alloscardovia</taxon>
    </lineage>
</organism>
<evidence type="ECO:0000313" key="3">
    <source>
        <dbReference type="Proteomes" id="UP000243657"/>
    </source>
</evidence>
<name>A0A261F6A4_9BIFI</name>
<feature type="transmembrane region" description="Helical" evidence="1">
    <location>
        <begin position="21"/>
        <end position="41"/>
    </location>
</feature>
<dbReference type="Pfam" id="PF19484">
    <property type="entry name" value="DUF6020"/>
    <property type="match status" value="1"/>
</dbReference>
<proteinExistence type="predicted"/>
<dbReference type="RefSeq" id="WP_094726248.1">
    <property type="nucleotide sequence ID" value="NZ_JBHLWS010000002.1"/>
</dbReference>
<feature type="transmembrane region" description="Helical" evidence="1">
    <location>
        <begin position="577"/>
        <end position="595"/>
    </location>
</feature>
<feature type="transmembrane region" description="Helical" evidence="1">
    <location>
        <begin position="327"/>
        <end position="358"/>
    </location>
</feature>
<dbReference type="InterPro" id="IPR046062">
    <property type="entry name" value="DUF6020"/>
</dbReference>
<dbReference type="GO" id="GO:0004497">
    <property type="term" value="F:monooxygenase activity"/>
    <property type="evidence" value="ECO:0007669"/>
    <property type="project" value="UniProtKB-KW"/>
</dbReference>
<keyword evidence="2" id="KW-0503">Monooxygenase</keyword>
<evidence type="ECO:0000313" key="2">
    <source>
        <dbReference type="EMBL" id="OZG54605.1"/>
    </source>
</evidence>
<comment type="caution">
    <text evidence="2">The sequence shown here is derived from an EMBL/GenBank/DDBJ whole genome shotgun (WGS) entry which is preliminary data.</text>
</comment>
<feature type="transmembrane region" description="Helical" evidence="1">
    <location>
        <begin position="364"/>
        <end position="386"/>
    </location>
</feature>
<keyword evidence="2" id="KW-0560">Oxidoreductase</keyword>
<feature type="transmembrane region" description="Helical" evidence="1">
    <location>
        <begin position="225"/>
        <end position="251"/>
    </location>
</feature>